<proteinExistence type="predicted"/>
<sequence length="97" mass="10985">MPAPSPPSSPSQSPLASEDRGVASELVRGRTMAWRVNQWSMKKSSRWRLWRNVVWTVAHVMEEGVAVGVERVVHEVSLPSLEGDMNARMLLWSTERE</sequence>
<gene>
    <name evidence="2" type="ordered locus">Os01g0628100</name>
    <name evidence="2" type="ORF">OSNPB_010628100</name>
</gene>
<name>A0A0P0V5I3_ORYSJ</name>
<dbReference type="PaxDb" id="39947-A0A0P0V5I3"/>
<reference evidence="2 3" key="3">
    <citation type="journal article" date="2013" name="Rice">
        <title>Improvement of the Oryza sativa Nipponbare reference genome using next generation sequence and optical map data.</title>
        <authorList>
            <person name="Kawahara Y."/>
            <person name="de la Bastide M."/>
            <person name="Hamilton J.P."/>
            <person name="Kanamori H."/>
            <person name="McCombie W.R."/>
            <person name="Ouyang S."/>
            <person name="Schwartz D.C."/>
            <person name="Tanaka T."/>
            <person name="Wu J."/>
            <person name="Zhou S."/>
            <person name="Childs K.L."/>
            <person name="Davidson R.M."/>
            <person name="Lin H."/>
            <person name="Quesada-Ocampo L."/>
            <person name="Vaillancourt B."/>
            <person name="Sakai H."/>
            <person name="Lee S.S."/>
            <person name="Kim J."/>
            <person name="Numa H."/>
            <person name="Itoh T."/>
            <person name="Buell C.R."/>
            <person name="Matsumoto T."/>
        </authorList>
    </citation>
    <scope>NUCLEOTIDE SEQUENCE [LARGE SCALE GENOMIC DNA]</scope>
    <source>
        <strain evidence="3">cv. Nipponbare</strain>
    </source>
</reference>
<evidence type="ECO:0000313" key="3">
    <source>
        <dbReference type="Proteomes" id="UP000059680"/>
    </source>
</evidence>
<protein>
    <submittedName>
        <fullName evidence="2">Os01g0628100 protein</fullName>
    </submittedName>
</protein>
<keyword evidence="3" id="KW-1185">Reference proteome</keyword>
<dbReference type="AlphaFoldDB" id="A0A0P0V5I3"/>
<reference evidence="2 3" key="2">
    <citation type="journal article" date="2013" name="Plant Cell Physiol.">
        <title>Rice Annotation Project Database (RAP-DB): an integrative and interactive database for rice genomics.</title>
        <authorList>
            <person name="Sakai H."/>
            <person name="Lee S.S."/>
            <person name="Tanaka T."/>
            <person name="Numa H."/>
            <person name="Kim J."/>
            <person name="Kawahara Y."/>
            <person name="Wakimoto H."/>
            <person name="Yang C.C."/>
            <person name="Iwamoto M."/>
            <person name="Abe T."/>
            <person name="Yamada Y."/>
            <person name="Muto A."/>
            <person name="Inokuchi H."/>
            <person name="Ikemura T."/>
            <person name="Matsumoto T."/>
            <person name="Sasaki T."/>
            <person name="Itoh T."/>
        </authorList>
    </citation>
    <scope>NUCLEOTIDE SEQUENCE [LARGE SCALE GENOMIC DNA]</scope>
    <source>
        <strain evidence="3">cv. Nipponbare</strain>
    </source>
</reference>
<dbReference type="EMBL" id="AP014957">
    <property type="protein sequence ID" value="BAS73271.1"/>
    <property type="molecule type" value="Genomic_DNA"/>
</dbReference>
<dbReference type="InParanoid" id="A0A0P0V5I3"/>
<evidence type="ECO:0000313" key="2">
    <source>
        <dbReference type="EMBL" id="BAS73271.1"/>
    </source>
</evidence>
<evidence type="ECO:0000256" key="1">
    <source>
        <dbReference type="SAM" id="MobiDB-lite"/>
    </source>
</evidence>
<reference evidence="3" key="1">
    <citation type="journal article" date="2005" name="Nature">
        <title>The map-based sequence of the rice genome.</title>
        <authorList>
            <consortium name="International rice genome sequencing project (IRGSP)"/>
            <person name="Matsumoto T."/>
            <person name="Wu J."/>
            <person name="Kanamori H."/>
            <person name="Katayose Y."/>
            <person name="Fujisawa M."/>
            <person name="Namiki N."/>
            <person name="Mizuno H."/>
            <person name="Yamamoto K."/>
            <person name="Antonio B.A."/>
            <person name="Baba T."/>
            <person name="Sakata K."/>
            <person name="Nagamura Y."/>
            <person name="Aoki H."/>
            <person name="Arikawa K."/>
            <person name="Arita K."/>
            <person name="Bito T."/>
            <person name="Chiden Y."/>
            <person name="Fujitsuka N."/>
            <person name="Fukunaka R."/>
            <person name="Hamada M."/>
            <person name="Harada C."/>
            <person name="Hayashi A."/>
            <person name="Hijishita S."/>
            <person name="Honda M."/>
            <person name="Hosokawa S."/>
            <person name="Ichikawa Y."/>
            <person name="Idonuma A."/>
            <person name="Iijima M."/>
            <person name="Ikeda M."/>
            <person name="Ikeno M."/>
            <person name="Ito K."/>
            <person name="Ito S."/>
            <person name="Ito T."/>
            <person name="Ito Y."/>
            <person name="Ito Y."/>
            <person name="Iwabuchi A."/>
            <person name="Kamiya K."/>
            <person name="Karasawa W."/>
            <person name="Kurita K."/>
            <person name="Katagiri S."/>
            <person name="Kikuta A."/>
            <person name="Kobayashi H."/>
            <person name="Kobayashi N."/>
            <person name="Machita K."/>
            <person name="Maehara T."/>
            <person name="Masukawa M."/>
            <person name="Mizubayashi T."/>
            <person name="Mukai Y."/>
            <person name="Nagasaki H."/>
            <person name="Nagata Y."/>
            <person name="Naito S."/>
            <person name="Nakashima M."/>
            <person name="Nakama Y."/>
            <person name="Nakamichi Y."/>
            <person name="Nakamura M."/>
            <person name="Meguro A."/>
            <person name="Negishi M."/>
            <person name="Ohta I."/>
            <person name="Ohta T."/>
            <person name="Okamoto M."/>
            <person name="Ono N."/>
            <person name="Saji S."/>
            <person name="Sakaguchi M."/>
            <person name="Sakai K."/>
            <person name="Shibata M."/>
            <person name="Shimokawa T."/>
            <person name="Song J."/>
            <person name="Takazaki Y."/>
            <person name="Terasawa K."/>
            <person name="Tsugane M."/>
            <person name="Tsuji K."/>
            <person name="Ueda S."/>
            <person name="Waki K."/>
            <person name="Yamagata H."/>
            <person name="Yamamoto M."/>
            <person name="Yamamoto S."/>
            <person name="Yamane H."/>
            <person name="Yoshiki S."/>
            <person name="Yoshihara R."/>
            <person name="Yukawa K."/>
            <person name="Zhong H."/>
            <person name="Yano M."/>
            <person name="Yuan Q."/>
            <person name="Ouyang S."/>
            <person name="Liu J."/>
            <person name="Jones K.M."/>
            <person name="Gansberger K."/>
            <person name="Moffat K."/>
            <person name="Hill J."/>
            <person name="Bera J."/>
            <person name="Fadrosh D."/>
            <person name="Jin S."/>
            <person name="Johri S."/>
            <person name="Kim M."/>
            <person name="Overton L."/>
            <person name="Reardon M."/>
            <person name="Tsitrin T."/>
            <person name="Vuong H."/>
            <person name="Weaver B."/>
            <person name="Ciecko A."/>
            <person name="Tallon L."/>
            <person name="Jackson J."/>
            <person name="Pai G."/>
            <person name="Aken S.V."/>
            <person name="Utterback T."/>
            <person name="Reidmuller S."/>
            <person name="Feldblyum T."/>
            <person name="Hsiao J."/>
            <person name="Zismann V."/>
            <person name="Iobst S."/>
            <person name="de Vazeille A.R."/>
            <person name="Buell C.R."/>
            <person name="Ying K."/>
            <person name="Li Y."/>
            <person name="Lu T."/>
            <person name="Huang Y."/>
            <person name="Zhao Q."/>
            <person name="Feng Q."/>
            <person name="Zhang L."/>
            <person name="Zhu J."/>
            <person name="Weng Q."/>
            <person name="Mu J."/>
            <person name="Lu Y."/>
            <person name="Fan D."/>
            <person name="Liu Y."/>
            <person name="Guan J."/>
            <person name="Zhang Y."/>
            <person name="Yu S."/>
            <person name="Liu X."/>
            <person name="Zhang Y."/>
            <person name="Hong G."/>
            <person name="Han B."/>
            <person name="Choisne N."/>
            <person name="Demange N."/>
            <person name="Orjeda G."/>
            <person name="Samain S."/>
            <person name="Cattolico L."/>
            <person name="Pelletier E."/>
            <person name="Couloux A."/>
            <person name="Segurens B."/>
            <person name="Wincker P."/>
            <person name="D'Hont A."/>
            <person name="Scarpelli C."/>
            <person name="Weissenbach J."/>
            <person name="Salanoubat M."/>
            <person name="Quetier F."/>
            <person name="Yu Y."/>
            <person name="Kim H.R."/>
            <person name="Rambo T."/>
            <person name="Currie J."/>
            <person name="Collura K."/>
            <person name="Luo M."/>
            <person name="Yang T."/>
            <person name="Ammiraju J.S.S."/>
            <person name="Engler F."/>
            <person name="Soderlund C."/>
            <person name="Wing R.A."/>
            <person name="Palmer L.E."/>
            <person name="de la Bastide M."/>
            <person name="Spiegel L."/>
            <person name="Nascimento L."/>
            <person name="Zutavern T."/>
            <person name="O'Shaughnessy A."/>
            <person name="Dike S."/>
            <person name="Dedhia N."/>
            <person name="Preston R."/>
            <person name="Balija V."/>
            <person name="McCombie W.R."/>
            <person name="Chow T."/>
            <person name="Chen H."/>
            <person name="Chung M."/>
            <person name="Chen C."/>
            <person name="Shaw J."/>
            <person name="Wu H."/>
            <person name="Hsiao K."/>
            <person name="Chao Y."/>
            <person name="Chu M."/>
            <person name="Cheng C."/>
            <person name="Hour A."/>
            <person name="Lee P."/>
            <person name="Lin S."/>
            <person name="Lin Y."/>
            <person name="Liou J."/>
            <person name="Liu S."/>
            <person name="Hsing Y."/>
            <person name="Raghuvanshi S."/>
            <person name="Mohanty A."/>
            <person name="Bharti A.K."/>
            <person name="Gaur A."/>
            <person name="Gupta V."/>
            <person name="Kumar D."/>
            <person name="Ravi V."/>
            <person name="Vij S."/>
            <person name="Kapur A."/>
            <person name="Khurana P."/>
            <person name="Khurana P."/>
            <person name="Khurana J.P."/>
            <person name="Tyagi A.K."/>
            <person name="Gaikwad K."/>
            <person name="Singh A."/>
            <person name="Dalal V."/>
            <person name="Srivastava S."/>
            <person name="Dixit A."/>
            <person name="Pal A.K."/>
            <person name="Ghazi I.A."/>
            <person name="Yadav M."/>
            <person name="Pandit A."/>
            <person name="Bhargava A."/>
            <person name="Sureshbabu K."/>
            <person name="Batra K."/>
            <person name="Sharma T.R."/>
            <person name="Mohapatra T."/>
            <person name="Singh N.K."/>
            <person name="Messing J."/>
            <person name="Nelson A.B."/>
            <person name="Fuks G."/>
            <person name="Kavchok S."/>
            <person name="Keizer G."/>
            <person name="Linton E."/>
            <person name="Llaca V."/>
            <person name="Song R."/>
            <person name="Tanyolac B."/>
            <person name="Young S."/>
            <person name="Ho-Il K."/>
            <person name="Hahn J.H."/>
            <person name="Sangsakoo G."/>
            <person name="Vanavichit A."/>
            <person name="de Mattos Luiz.A.T."/>
            <person name="Zimmer P.D."/>
            <person name="Malone G."/>
            <person name="Dellagostin O."/>
            <person name="de Oliveira A.C."/>
            <person name="Bevan M."/>
            <person name="Bancroft I."/>
            <person name="Minx P."/>
            <person name="Cordum H."/>
            <person name="Wilson R."/>
            <person name="Cheng Z."/>
            <person name="Jin W."/>
            <person name="Jiang J."/>
            <person name="Leong S.A."/>
            <person name="Iwama H."/>
            <person name="Gojobori T."/>
            <person name="Itoh T."/>
            <person name="Niimura Y."/>
            <person name="Fujii Y."/>
            <person name="Habara T."/>
            <person name="Sakai H."/>
            <person name="Sato Y."/>
            <person name="Wilson G."/>
            <person name="Kumar K."/>
            <person name="McCouch S."/>
            <person name="Juretic N."/>
            <person name="Hoen D."/>
            <person name="Wright S."/>
            <person name="Bruskiewich R."/>
            <person name="Bureau T."/>
            <person name="Miyao A."/>
            <person name="Hirochika H."/>
            <person name="Nishikawa T."/>
            <person name="Kadowaki K."/>
            <person name="Sugiura M."/>
            <person name="Burr B."/>
            <person name="Sasaki T."/>
        </authorList>
    </citation>
    <scope>NUCLEOTIDE SEQUENCE [LARGE SCALE GENOMIC DNA]</scope>
    <source>
        <strain evidence="3">cv. Nipponbare</strain>
    </source>
</reference>
<accession>A0A0P0V5I3</accession>
<dbReference type="Proteomes" id="UP000059680">
    <property type="component" value="Chromosome 1"/>
</dbReference>
<feature type="region of interest" description="Disordered" evidence="1">
    <location>
        <begin position="1"/>
        <end position="22"/>
    </location>
</feature>
<organism evidence="2 3">
    <name type="scientific">Oryza sativa subsp. japonica</name>
    <name type="common">Rice</name>
    <dbReference type="NCBI Taxonomy" id="39947"/>
    <lineage>
        <taxon>Eukaryota</taxon>
        <taxon>Viridiplantae</taxon>
        <taxon>Streptophyta</taxon>
        <taxon>Embryophyta</taxon>
        <taxon>Tracheophyta</taxon>
        <taxon>Spermatophyta</taxon>
        <taxon>Magnoliopsida</taxon>
        <taxon>Liliopsida</taxon>
        <taxon>Poales</taxon>
        <taxon>Poaceae</taxon>
        <taxon>BOP clade</taxon>
        <taxon>Oryzoideae</taxon>
        <taxon>Oryzeae</taxon>
        <taxon>Oryzinae</taxon>
        <taxon>Oryza</taxon>
        <taxon>Oryza sativa</taxon>
    </lineage>
</organism>